<evidence type="ECO:0000313" key="5">
    <source>
        <dbReference type="Proteomes" id="UP000198959"/>
    </source>
</evidence>
<dbReference type="InterPro" id="IPR036366">
    <property type="entry name" value="PGBDSf"/>
</dbReference>
<evidence type="ECO:0000256" key="2">
    <source>
        <dbReference type="SAM" id="Phobius"/>
    </source>
</evidence>
<dbReference type="Proteomes" id="UP000198959">
    <property type="component" value="Unassembled WGS sequence"/>
</dbReference>
<sequence length="394" mass="40159">MSAPVGTDTGAAPVSGDDGTTETPPAGSTQVGRKHSRRRWRPATVLAAGTAVVLAGGAVAVGVAADGSAGDSAGAAPLPPTTTTVARQTLVDRETKTGELGYGAPRALDTRYNGTLTWLPATGATVARGKALYRIDDDPVVLLHGSLPAYRTLRSGVSGRDVKQFEQNLTDLGYTGFTVDNDYTSATADAVRQWQDDLGVAETGQVEPGRIVYAAGTVRVASQGAEVGDAVGPGRTVLSITGTTRLVTCTLDVDDQRLARKGAQVTLTLPDGKRTTGKIGAVETVVQTSPGAAGQDPVSETKVEVSVTGDDPAALTGFDQAAIDVGFVAAQRADVLTVPVAALLALSEGGYGLQMVSEGGTRIVAVRTGLFAAGRVEVSGDEVVEGMTVGMPRD</sequence>
<evidence type="ECO:0000313" key="4">
    <source>
        <dbReference type="EMBL" id="SCL31818.1"/>
    </source>
</evidence>
<evidence type="ECO:0000256" key="1">
    <source>
        <dbReference type="SAM" id="MobiDB-lite"/>
    </source>
</evidence>
<feature type="transmembrane region" description="Helical" evidence="2">
    <location>
        <begin position="43"/>
        <end position="65"/>
    </location>
</feature>
<dbReference type="Pfam" id="PF01471">
    <property type="entry name" value="PG_binding_1"/>
    <property type="match status" value="1"/>
</dbReference>
<dbReference type="EMBL" id="FMHW01000002">
    <property type="protein sequence ID" value="SCL31818.1"/>
    <property type="molecule type" value="Genomic_DNA"/>
</dbReference>
<proteinExistence type="predicted"/>
<protein>
    <submittedName>
        <fullName evidence="4">Multidrug efflux pump subunit AcrA (Membrane-fusion protein)</fullName>
    </submittedName>
</protein>
<gene>
    <name evidence="4" type="ORF">GA0074692_3183</name>
</gene>
<organism evidence="4 5">
    <name type="scientific">Micromonospora pallida</name>
    <dbReference type="NCBI Taxonomy" id="145854"/>
    <lineage>
        <taxon>Bacteria</taxon>
        <taxon>Bacillati</taxon>
        <taxon>Actinomycetota</taxon>
        <taxon>Actinomycetes</taxon>
        <taxon>Micromonosporales</taxon>
        <taxon>Micromonosporaceae</taxon>
        <taxon>Micromonospora</taxon>
    </lineage>
</organism>
<dbReference type="Gene3D" id="2.40.420.20">
    <property type="match status" value="1"/>
</dbReference>
<reference evidence="5" key="1">
    <citation type="submission" date="2016-06" db="EMBL/GenBank/DDBJ databases">
        <authorList>
            <person name="Varghese N."/>
            <person name="Submissions Spin"/>
        </authorList>
    </citation>
    <scope>NUCLEOTIDE SEQUENCE [LARGE SCALE GENOMIC DNA]</scope>
    <source>
        <strain evidence="5">DSM 43817</strain>
    </source>
</reference>
<keyword evidence="2" id="KW-0472">Membrane</keyword>
<feature type="domain" description="Peptidoglycan binding-like" evidence="3">
    <location>
        <begin position="158"/>
        <end position="207"/>
    </location>
</feature>
<keyword evidence="2" id="KW-1133">Transmembrane helix</keyword>
<evidence type="ECO:0000259" key="3">
    <source>
        <dbReference type="Pfam" id="PF01471"/>
    </source>
</evidence>
<dbReference type="InterPro" id="IPR002477">
    <property type="entry name" value="Peptidoglycan-bd-like"/>
</dbReference>
<feature type="region of interest" description="Disordered" evidence="1">
    <location>
        <begin position="1"/>
        <end position="40"/>
    </location>
</feature>
<accession>A0A1C6SQM8</accession>
<keyword evidence="5" id="KW-1185">Reference proteome</keyword>
<dbReference type="SUPFAM" id="SSF47090">
    <property type="entry name" value="PGBD-like"/>
    <property type="match status" value="1"/>
</dbReference>
<dbReference type="AlphaFoldDB" id="A0A1C6SQM8"/>
<dbReference type="RefSeq" id="WP_245730322.1">
    <property type="nucleotide sequence ID" value="NZ_FMHW01000002.1"/>
</dbReference>
<dbReference type="InterPro" id="IPR036365">
    <property type="entry name" value="PGBD-like_sf"/>
</dbReference>
<name>A0A1C6SQM8_9ACTN</name>
<dbReference type="STRING" id="145854.GA0074692_3183"/>
<keyword evidence="2" id="KW-0812">Transmembrane</keyword>
<feature type="compositionally biased region" description="Polar residues" evidence="1">
    <location>
        <begin position="21"/>
        <end position="31"/>
    </location>
</feature>
<dbReference type="Gene3D" id="1.10.101.10">
    <property type="entry name" value="PGBD-like superfamily/PGBD"/>
    <property type="match status" value="1"/>
</dbReference>